<dbReference type="PROSITE" id="PS51257">
    <property type="entry name" value="PROKAR_LIPOPROTEIN"/>
    <property type="match status" value="1"/>
</dbReference>
<comment type="caution">
    <text evidence="2">The sequence shown here is derived from an EMBL/GenBank/DDBJ whole genome shotgun (WGS) entry which is preliminary data.</text>
</comment>
<dbReference type="Proteomes" id="UP000286246">
    <property type="component" value="Unassembled WGS sequence"/>
</dbReference>
<evidence type="ECO:0000313" key="3">
    <source>
        <dbReference type="Proteomes" id="UP000286246"/>
    </source>
</evidence>
<organism evidence="2 3">
    <name type="scientific">Sphingobacterium detergens</name>
    <dbReference type="NCBI Taxonomy" id="1145106"/>
    <lineage>
        <taxon>Bacteria</taxon>
        <taxon>Pseudomonadati</taxon>
        <taxon>Bacteroidota</taxon>
        <taxon>Sphingobacteriia</taxon>
        <taxon>Sphingobacteriales</taxon>
        <taxon>Sphingobacteriaceae</taxon>
        <taxon>Sphingobacterium</taxon>
    </lineage>
</organism>
<evidence type="ECO:0000313" key="2">
    <source>
        <dbReference type="EMBL" id="RKE56958.1"/>
    </source>
</evidence>
<dbReference type="RefSeq" id="WP_120258566.1">
    <property type="nucleotide sequence ID" value="NZ_RAPY01000001.1"/>
</dbReference>
<dbReference type="OrthoDB" id="705799at2"/>
<evidence type="ECO:0008006" key="4">
    <source>
        <dbReference type="Google" id="ProtNLM"/>
    </source>
</evidence>
<dbReference type="AlphaFoldDB" id="A0A420BJR4"/>
<feature type="chain" id="PRO_5019326279" description="Lipoprotein" evidence="1">
    <location>
        <begin position="25"/>
        <end position="198"/>
    </location>
</feature>
<gene>
    <name evidence="2" type="ORF">DFQ12_1832</name>
</gene>
<accession>A0A420BJR4</accession>
<proteinExistence type="predicted"/>
<keyword evidence="3" id="KW-1185">Reference proteome</keyword>
<evidence type="ECO:0000256" key="1">
    <source>
        <dbReference type="SAM" id="SignalP"/>
    </source>
</evidence>
<protein>
    <recommendedName>
        <fullName evidence="4">Lipoprotein</fullName>
    </recommendedName>
</protein>
<sequence>MKRIKITFLALVASTLLITSCGNSTVYPQNEDGGKAVKQIIEKNFDPEKQVEELQIRSKEELYGELGEVKVVYWDGDKQMEDIYSPADGMQKSKESFASEKKMPFLKKTKTVAVKSFDVTPIPYKVGEATTLIPQEYENYSLHEYTFSVDDNGKVKQLFAVNATKKGEGKSQQGRMVSQNYYTFKFTVDENGKVALIP</sequence>
<reference evidence="2 3" key="1">
    <citation type="submission" date="2018-09" db="EMBL/GenBank/DDBJ databases">
        <title>Genomic Encyclopedia of Type Strains, Phase III (KMG-III): the genomes of soil and plant-associated and newly described type strains.</title>
        <authorList>
            <person name="Whitman W."/>
        </authorList>
    </citation>
    <scope>NUCLEOTIDE SEQUENCE [LARGE SCALE GENOMIC DNA]</scope>
    <source>
        <strain evidence="2 3">CECT 7938</strain>
    </source>
</reference>
<dbReference type="EMBL" id="RAPY01000001">
    <property type="protein sequence ID" value="RKE56958.1"/>
    <property type="molecule type" value="Genomic_DNA"/>
</dbReference>
<feature type="signal peptide" evidence="1">
    <location>
        <begin position="1"/>
        <end position="24"/>
    </location>
</feature>
<keyword evidence="1" id="KW-0732">Signal</keyword>
<name>A0A420BJR4_SPHD1</name>